<dbReference type="SUPFAM" id="SSF48403">
    <property type="entry name" value="Ankyrin repeat"/>
    <property type="match status" value="1"/>
</dbReference>
<keyword evidence="2 3" id="KW-0040">ANK repeat</keyword>
<reference evidence="4" key="1">
    <citation type="submission" date="2020-10" db="EMBL/GenBank/DDBJ databases">
        <authorList>
            <person name="Gilroy R."/>
        </authorList>
    </citation>
    <scope>NUCLEOTIDE SEQUENCE</scope>
    <source>
        <strain evidence="4">B3-4054</strain>
    </source>
</reference>
<proteinExistence type="predicted"/>
<evidence type="ECO:0000313" key="4">
    <source>
        <dbReference type="EMBL" id="MBO8451018.1"/>
    </source>
</evidence>
<dbReference type="PROSITE" id="PS50297">
    <property type="entry name" value="ANK_REP_REGION"/>
    <property type="match status" value="2"/>
</dbReference>
<evidence type="ECO:0000256" key="3">
    <source>
        <dbReference type="PROSITE-ProRule" id="PRU00023"/>
    </source>
</evidence>
<dbReference type="PANTHER" id="PTHR24171">
    <property type="entry name" value="ANKYRIN REPEAT DOMAIN-CONTAINING PROTEIN 39-RELATED"/>
    <property type="match status" value="1"/>
</dbReference>
<dbReference type="Gene3D" id="1.25.40.20">
    <property type="entry name" value="Ankyrin repeat-containing domain"/>
    <property type="match status" value="1"/>
</dbReference>
<dbReference type="PROSITE" id="PS50088">
    <property type="entry name" value="ANK_REPEAT"/>
    <property type="match status" value="3"/>
</dbReference>
<dbReference type="Proteomes" id="UP000823616">
    <property type="component" value="Unassembled WGS sequence"/>
</dbReference>
<feature type="repeat" description="ANK" evidence="3">
    <location>
        <begin position="59"/>
        <end position="91"/>
    </location>
</feature>
<dbReference type="Pfam" id="PF12796">
    <property type="entry name" value="Ank_2"/>
    <property type="match status" value="1"/>
</dbReference>
<reference evidence="4" key="2">
    <citation type="journal article" date="2021" name="PeerJ">
        <title>Extensive microbial diversity within the chicken gut microbiome revealed by metagenomics and culture.</title>
        <authorList>
            <person name="Gilroy R."/>
            <person name="Ravi A."/>
            <person name="Getino M."/>
            <person name="Pursley I."/>
            <person name="Horton D.L."/>
            <person name="Alikhan N.F."/>
            <person name="Baker D."/>
            <person name="Gharbi K."/>
            <person name="Hall N."/>
            <person name="Watson M."/>
            <person name="Adriaenssens E.M."/>
            <person name="Foster-Nyarko E."/>
            <person name="Jarju S."/>
            <person name="Secka A."/>
            <person name="Antonio M."/>
            <person name="Oren A."/>
            <person name="Chaudhuri R.R."/>
            <person name="La Ragione R."/>
            <person name="Hildebrand F."/>
            <person name="Pallen M.J."/>
        </authorList>
    </citation>
    <scope>NUCLEOTIDE SEQUENCE</scope>
    <source>
        <strain evidence="4">B3-4054</strain>
    </source>
</reference>
<sequence>MEAGQEEESALFLQAGFDANLKDIRGNPLLTVAVRGGNLQIVRLLLDAGADINAESGDRGYSPVMDAVHTKKTEIAAFLLERGADPNRKGRDSQTALCIAAGRGDVEACRLLVQYHADPTVPDGLGMSAAGYAKLFHNPDLCALFGV</sequence>
<feature type="repeat" description="ANK" evidence="3">
    <location>
        <begin position="25"/>
        <end position="57"/>
    </location>
</feature>
<dbReference type="EMBL" id="JADIMS010000148">
    <property type="protein sequence ID" value="MBO8451018.1"/>
    <property type="molecule type" value="Genomic_DNA"/>
</dbReference>
<name>A0A9D9EP01_9SPIR</name>
<accession>A0A9D9EP01</accession>
<evidence type="ECO:0000313" key="5">
    <source>
        <dbReference type="Proteomes" id="UP000823616"/>
    </source>
</evidence>
<dbReference type="InterPro" id="IPR036770">
    <property type="entry name" value="Ankyrin_rpt-contain_sf"/>
</dbReference>
<evidence type="ECO:0000256" key="1">
    <source>
        <dbReference type="ARBA" id="ARBA00022737"/>
    </source>
</evidence>
<feature type="repeat" description="ANK" evidence="3">
    <location>
        <begin position="92"/>
        <end position="124"/>
    </location>
</feature>
<gene>
    <name evidence="4" type="ORF">IAA96_07940</name>
</gene>
<dbReference type="Pfam" id="PF00023">
    <property type="entry name" value="Ank"/>
    <property type="match status" value="1"/>
</dbReference>
<dbReference type="InterPro" id="IPR002110">
    <property type="entry name" value="Ankyrin_rpt"/>
</dbReference>
<protein>
    <submittedName>
        <fullName evidence="4">Ankyrin repeat domain-containing protein</fullName>
    </submittedName>
</protein>
<dbReference type="AlphaFoldDB" id="A0A9D9EP01"/>
<evidence type="ECO:0000256" key="2">
    <source>
        <dbReference type="ARBA" id="ARBA00023043"/>
    </source>
</evidence>
<dbReference type="SMART" id="SM00248">
    <property type="entry name" value="ANK"/>
    <property type="match status" value="3"/>
</dbReference>
<keyword evidence="1" id="KW-0677">Repeat</keyword>
<comment type="caution">
    <text evidence="4">The sequence shown here is derived from an EMBL/GenBank/DDBJ whole genome shotgun (WGS) entry which is preliminary data.</text>
</comment>
<organism evidence="4 5">
    <name type="scientific">Candidatus Avitreponema avistercoris</name>
    <dbReference type="NCBI Taxonomy" id="2840705"/>
    <lineage>
        <taxon>Bacteria</taxon>
        <taxon>Pseudomonadati</taxon>
        <taxon>Spirochaetota</taxon>
        <taxon>Spirochaetia</taxon>
        <taxon>Spirochaetales</taxon>
        <taxon>Candidatus Avitreponema</taxon>
    </lineage>
</organism>